<dbReference type="Pfam" id="PF00082">
    <property type="entry name" value="Peptidase_S8"/>
    <property type="match status" value="1"/>
</dbReference>
<dbReference type="SUPFAM" id="SSF52743">
    <property type="entry name" value="Subtilisin-like"/>
    <property type="match status" value="1"/>
</dbReference>
<evidence type="ECO:0000256" key="6">
    <source>
        <dbReference type="SAM" id="MobiDB-lite"/>
    </source>
</evidence>
<evidence type="ECO:0000313" key="9">
    <source>
        <dbReference type="EMBL" id="WTW61090.1"/>
    </source>
</evidence>
<dbReference type="EMBL" id="CP108318">
    <property type="protein sequence ID" value="WTW61090.1"/>
    <property type="molecule type" value="Genomic_DNA"/>
</dbReference>
<organism evidence="9">
    <name type="scientific">Streptomyces sp. NBC_00003</name>
    <dbReference type="NCBI Taxonomy" id="2903608"/>
    <lineage>
        <taxon>Bacteria</taxon>
        <taxon>Bacillati</taxon>
        <taxon>Actinomycetota</taxon>
        <taxon>Actinomycetes</taxon>
        <taxon>Kitasatosporales</taxon>
        <taxon>Streptomycetaceae</taxon>
        <taxon>Streptomyces</taxon>
    </lineage>
</organism>
<dbReference type="GO" id="GO:0004252">
    <property type="term" value="F:serine-type endopeptidase activity"/>
    <property type="evidence" value="ECO:0007669"/>
    <property type="project" value="UniProtKB-UniRule"/>
</dbReference>
<dbReference type="GO" id="GO:0006508">
    <property type="term" value="P:proteolysis"/>
    <property type="evidence" value="ECO:0007669"/>
    <property type="project" value="UniProtKB-KW"/>
</dbReference>
<evidence type="ECO:0000256" key="2">
    <source>
        <dbReference type="ARBA" id="ARBA00022670"/>
    </source>
</evidence>
<feature type="transmembrane region" description="Helical" evidence="7">
    <location>
        <begin position="391"/>
        <end position="412"/>
    </location>
</feature>
<keyword evidence="2 5" id="KW-0645">Protease</keyword>
<dbReference type="PRINTS" id="PR00723">
    <property type="entry name" value="SUBTILISIN"/>
</dbReference>
<dbReference type="InterPro" id="IPR051048">
    <property type="entry name" value="Peptidase_S8/S53_subtilisin"/>
</dbReference>
<dbReference type="InterPro" id="IPR000209">
    <property type="entry name" value="Peptidase_S8/S53_dom"/>
</dbReference>
<dbReference type="AlphaFoldDB" id="A0AAU2V0Z1"/>
<keyword evidence="7" id="KW-0812">Transmembrane</keyword>
<sequence length="419" mass="42602">MKAGMSRGEPSLIIGVRNRRRAVAVCAAVGAWAFASGGLASHAFADDAAPQEWYLDSMHASEMWRTSTGKGIKVAVVDTGVNPDTPSLRGQVLSQEVPQAAAYGATKDYVGHGTTMAELIAGTGNGGGIKGLAPDAKVIPFRVAMKTMKDSAERKLTPLAAVGIRAAADSDAKIINLSFGGAIQEPGEGEAIKYALSKGKLVFAATGNDEEAGGGLLEFPAAFPGVVGVSAADASGTVGKFSQSGNYVDLASPGLNVPAWCDTTFQKYCNASGTSAASAIASASAALIWSAHPTWTADQVLRTMIDTAGRTWDKNTPSKYLGYGLIRPRLVLEQTNINPGPAGVDPLAKENGGSSAPPVTPAAPDSSPPAKGEAVAKAEGKGNGGGGNTQLWAVGGVVAGLVVIGGGLFALIRTRRRAT</sequence>
<evidence type="ECO:0000256" key="4">
    <source>
        <dbReference type="ARBA" id="ARBA00022825"/>
    </source>
</evidence>
<gene>
    <name evidence="9" type="ORF">OG549_10740</name>
</gene>
<keyword evidence="4 5" id="KW-0720">Serine protease</keyword>
<dbReference type="PANTHER" id="PTHR43399">
    <property type="entry name" value="SUBTILISIN-RELATED"/>
    <property type="match status" value="1"/>
</dbReference>
<feature type="active site" description="Charge relay system" evidence="5">
    <location>
        <position position="275"/>
    </location>
</feature>
<dbReference type="InterPro" id="IPR015500">
    <property type="entry name" value="Peptidase_S8_subtilisin-rel"/>
</dbReference>
<protein>
    <submittedName>
        <fullName evidence="9">S8 family serine peptidase</fullName>
    </submittedName>
</protein>
<reference evidence="9" key="1">
    <citation type="submission" date="2022-10" db="EMBL/GenBank/DDBJ databases">
        <title>The complete genomes of actinobacterial strains from the NBC collection.</title>
        <authorList>
            <person name="Joergensen T.S."/>
            <person name="Alvarez Arevalo M."/>
            <person name="Sterndorff E.B."/>
            <person name="Faurdal D."/>
            <person name="Vuksanovic O."/>
            <person name="Mourched A.-S."/>
            <person name="Charusanti P."/>
            <person name="Shaw S."/>
            <person name="Blin K."/>
            <person name="Weber T."/>
        </authorList>
    </citation>
    <scope>NUCLEOTIDE SEQUENCE</scope>
    <source>
        <strain evidence="9">NBC_00003</strain>
    </source>
</reference>
<evidence type="ECO:0000259" key="8">
    <source>
        <dbReference type="Pfam" id="PF00082"/>
    </source>
</evidence>
<comment type="similarity">
    <text evidence="1 5">Belongs to the peptidase S8 family.</text>
</comment>
<dbReference type="InterPro" id="IPR023827">
    <property type="entry name" value="Peptidase_S8_Asp-AS"/>
</dbReference>
<evidence type="ECO:0000256" key="3">
    <source>
        <dbReference type="ARBA" id="ARBA00022801"/>
    </source>
</evidence>
<dbReference type="PROSITE" id="PS00136">
    <property type="entry name" value="SUBTILASE_ASP"/>
    <property type="match status" value="1"/>
</dbReference>
<dbReference type="InterPro" id="IPR036852">
    <property type="entry name" value="Peptidase_S8/S53_dom_sf"/>
</dbReference>
<evidence type="ECO:0000256" key="7">
    <source>
        <dbReference type="SAM" id="Phobius"/>
    </source>
</evidence>
<keyword evidence="7" id="KW-1133">Transmembrane helix</keyword>
<dbReference type="Gene3D" id="3.40.50.200">
    <property type="entry name" value="Peptidase S8/S53 domain"/>
    <property type="match status" value="1"/>
</dbReference>
<evidence type="ECO:0000256" key="1">
    <source>
        <dbReference type="ARBA" id="ARBA00011073"/>
    </source>
</evidence>
<dbReference type="PROSITE" id="PS51892">
    <property type="entry name" value="SUBTILASE"/>
    <property type="match status" value="1"/>
</dbReference>
<feature type="active site" description="Charge relay system" evidence="5">
    <location>
        <position position="112"/>
    </location>
</feature>
<evidence type="ECO:0000256" key="5">
    <source>
        <dbReference type="PROSITE-ProRule" id="PRU01240"/>
    </source>
</evidence>
<dbReference type="PANTHER" id="PTHR43399:SF4">
    <property type="entry name" value="CELL WALL-ASSOCIATED PROTEASE"/>
    <property type="match status" value="1"/>
</dbReference>
<name>A0AAU2V0Z1_9ACTN</name>
<feature type="active site" description="Charge relay system" evidence="5">
    <location>
        <position position="78"/>
    </location>
</feature>
<feature type="domain" description="Peptidase S8/S53" evidence="8">
    <location>
        <begin position="69"/>
        <end position="324"/>
    </location>
</feature>
<proteinExistence type="inferred from homology"/>
<keyword evidence="7" id="KW-0472">Membrane</keyword>
<accession>A0AAU2V0Z1</accession>
<keyword evidence="3 5" id="KW-0378">Hydrolase</keyword>
<feature type="region of interest" description="Disordered" evidence="6">
    <location>
        <begin position="337"/>
        <end position="385"/>
    </location>
</feature>